<dbReference type="PANTHER" id="PTHR22881:SF12">
    <property type="entry name" value="BROMODOMAIN-CONTAINING PROTEIN 7"/>
    <property type="match status" value="1"/>
</dbReference>
<feature type="region of interest" description="Disordered" evidence="7">
    <location>
        <begin position="274"/>
        <end position="338"/>
    </location>
</feature>
<organism evidence="9 10">
    <name type="scientific">Chiloscyllium punctatum</name>
    <name type="common">Brownbanded bambooshark</name>
    <name type="synonym">Hemiscyllium punctatum</name>
    <dbReference type="NCBI Taxonomy" id="137246"/>
    <lineage>
        <taxon>Eukaryota</taxon>
        <taxon>Metazoa</taxon>
        <taxon>Chordata</taxon>
        <taxon>Craniata</taxon>
        <taxon>Vertebrata</taxon>
        <taxon>Chondrichthyes</taxon>
        <taxon>Elasmobranchii</taxon>
        <taxon>Galeomorphii</taxon>
        <taxon>Galeoidea</taxon>
        <taxon>Orectolobiformes</taxon>
        <taxon>Hemiscylliidae</taxon>
        <taxon>Chiloscyllium</taxon>
    </lineage>
</organism>
<evidence type="ECO:0000256" key="2">
    <source>
        <dbReference type="ARBA" id="ARBA00023015"/>
    </source>
</evidence>
<feature type="compositionally biased region" description="Basic and acidic residues" evidence="7">
    <location>
        <begin position="72"/>
        <end position="82"/>
    </location>
</feature>
<dbReference type="OMA" id="HQGHRER"/>
<feature type="compositionally biased region" description="Basic residues" evidence="7">
    <location>
        <begin position="106"/>
        <end position="115"/>
    </location>
</feature>
<dbReference type="InterPro" id="IPR001487">
    <property type="entry name" value="Bromodomain"/>
</dbReference>
<keyword evidence="2" id="KW-0805">Transcription regulation</keyword>
<comment type="caution">
    <text evidence="9">The sequence shown here is derived from an EMBL/GenBank/DDBJ whole genome shotgun (WGS) entry which is preliminary data.</text>
</comment>
<feature type="compositionally biased region" description="Basic and acidic residues" evidence="7">
    <location>
        <begin position="37"/>
        <end position="48"/>
    </location>
</feature>
<proteinExistence type="predicted"/>
<dbReference type="InterPro" id="IPR051831">
    <property type="entry name" value="Bromodomain_contain_prot"/>
</dbReference>
<dbReference type="PANTHER" id="PTHR22881">
    <property type="entry name" value="BROMODOMAIN CONTAINING PROTEIN"/>
    <property type="match status" value="1"/>
</dbReference>
<evidence type="ECO:0000256" key="7">
    <source>
        <dbReference type="SAM" id="MobiDB-lite"/>
    </source>
</evidence>
<evidence type="ECO:0000313" key="9">
    <source>
        <dbReference type="EMBL" id="GCC24823.1"/>
    </source>
</evidence>
<reference evidence="9 10" key="1">
    <citation type="journal article" date="2018" name="Nat. Ecol. Evol.">
        <title>Shark genomes provide insights into elasmobranch evolution and the origin of vertebrates.</title>
        <authorList>
            <person name="Hara Y"/>
            <person name="Yamaguchi K"/>
            <person name="Onimaru K"/>
            <person name="Kadota M"/>
            <person name="Koyanagi M"/>
            <person name="Keeley SD"/>
            <person name="Tatsumi K"/>
            <person name="Tanaka K"/>
            <person name="Motone F"/>
            <person name="Kageyama Y"/>
            <person name="Nozu R"/>
            <person name="Adachi N"/>
            <person name="Nishimura O"/>
            <person name="Nakagawa R"/>
            <person name="Tanegashima C"/>
            <person name="Kiyatake I"/>
            <person name="Matsumoto R"/>
            <person name="Murakumo K"/>
            <person name="Nishida K"/>
            <person name="Terakita A"/>
            <person name="Kuratani S"/>
            <person name="Sato K"/>
            <person name="Hyodo S Kuraku.S."/>
        </authorList>
    </citation>
    <scope>NUCLEOTIDE SEQUENCE [LARGE SCALE GENOMIC DNA]</scope>
</reference>
<evidence type="ECO:0000259" key="8">
    <source>
        <dbReference type="PROSITE" id="PS50014"/>
    </source>
</evidence>
<dbReference type="OrthoDB" id="21648at2759"/>
<evidence type="ECO:0000256" key="4">
    <source>
        <dbReference type="ARBA" id="ARBA00023163"/>
    </source>
</evidence>
<dbReference type="GO" id="GO:0005634">
    <property type="term" value="C:nucleus"/>
    <property type="evidence" value="ECO:0007669"/>
    <property type="project" value="UniProtKB-SubCell"/>
</dbReference>
<dbReference type="STRING" id="137246.A0A401S323"/>
<dbReference type="EMBL" id="BEZZ01000068">
    <property type="protein sequence ID" value="GCC24823.1"/>
    <property type="molecule type" value="Genomic_DNA"/>
</dbReference>
<dbReference type="GO" id="GO:0006357">
    <property type="term" value="P:regulation of transcription by RNA polymerase II"/>
    <property type="evidence" value="ECO:0007669"/>
    <property type="project" value="TreeGrafter"/>
</dbReference>
<evidence type="ECO:0000313" key="10">
    <source>
        <dbReference type="Proteomes" id="UP000287033"/>
    </source>
</evidence>
<feature type="region of interest" description="Disordered" evidence="7">
    <location>
        <begin position="1"/>
        <end position="48"/>
    </location>
</feature>
<dbReference type="Proteomes" id="UP000287033">
    <property type="component" value="Unassembled WGS sequence"/>
</dbReference>
<feature type="domain" description="Bromo" evidence="8">
    <location>
        <begin position="170"/>
        <end position="240"/>
    </location>
</feature>
<name>A0A401S323_CHIPU</name>
<keyword evidence="3 6" id="KW-0103">Bromodomain</keyword>
<feature type="compositionally biased region" description="Basic and acidic residues" evidence="7">
    <location>
        <begin position="274"/>
        <end position="326"/>
    </location>
</feature>
<dbReference type="Pfam" id="PF12024">
    <property type="entry name" value="DUF3512"/>
    <property type="match status" value="1"/>
</dbReference>
<dbReference type="SMART" id="SM00297">
    <property type="entry name" value="BROMO"/>
    <property type="match status" value="1"/>
</dbReference>
<protein>
    <recommendedName>
        <fullName evidence="8">Bromo domain-containing protein</fullName>
    </recommendedName>
</protein>
<dbReference type="InterPro" id="IPR036427">
    <property type="entry name" value="Bromodomain-like_sf"/>
</dbReference>
<feature type="compositionally biased region" description="Basic and acidic residues" evidence="7">
    <location>
        <begin position="94"/>
        <end position="105"/>
    </location>
</feature>
<feature type="compositionally biased region" description="Basic residues" evidence="7">
    <location>
        <begin position="26"/>
        <end position="36"/>
    </location>
</feature>
<accession>A0A401S323</accession>
<gene>
    <name evidence="9" type="ORF">chiPu_0003225</name>
</gene>
<sequence length="664" mass="75441">MTDTRRLPGARGCRRLHCPCQSRPPMGRKHKKHKADKHAAEEYTDKPLKLVLKVGGSEITELSTASLGHESSLIEDKCDHDKHKEKKKKKKKKTEKEKRTTPDERKRRKDEKRKREKELAISEREEEERSRSPARFEMPPERHMTSPLIKIEEYQTPFQELQYQLLRQLQRKDPNAFFSFPVTDFIAPGYSLIIKHPMDFSSMKEKVKKNEYQDLEELKGDFKMMCENAMTYNRPDTIYYKAAKKLLHSGMKILSQEKIQSLKQSIDFMQDLEKSHKQGEKLRTGDYNGERRKDEGDARGESMQIDDRDRSADQQNEDQRLEKESSEDTSSSGNHVIDRELEKVDRIIEESSGKLTRRKIDSKFEFQRRKVDGTTTLGILNVVEPDMGDPSYCPVKLGMMAGRLQSGINTLQGFKEDKRNKVIPVTYLNYGPFSSYAPVYDSTCANLSKEDSDLVYSTYGDELGMSGSFSIYFHNQILQTTHNNEDELNILNTSEDVQSAPAESPRPPLESGFGRVNDSFASLQSVISGEPESEESGMFQKKLDETTKLLQDLQQAQNERFSTRPPSATLCLFGPSIRELLIAERVTGNLKELASQVAPGDITSVAGIRKAMGITVPLEMMDSSSSESLSGARNSNPVEEMGTTELPELEPVVSINEDPIAIVI</sequence>
<dbReference type="InterPro" id="IPR021900">
    <property type="entry name" value="DUF3512"/>
</dbReference>
<keyword evidence="5" id="KW-0539">Nucleus</keyword>
<feature type="region of interest" description="Disordered" evidence="7">
    <location>
        <begin position="62"/>
        <end position="142"/>
    </location>
</feature>
<dbReference type="PRINTS" id="PR00503">
    <property type="entry name" value="BROMODOMAIN"/>
</dbReference>
<dbReference type="Pfam" id="PF00439">
    <property type="entry name" value="Bromodomain"/>
    <property type="match status" value="1"/>
</dbReference>
<evidence type="ECO:0000256" key="3">
    <source>
        <dbReference type="ARBA" id="ARBA00023117"/>
    </source>
</evidence>
<keyword evidence="4" id="KW-0804">Transcription</keyword>
<dbReference type="Gene3D" id="1.20.920.10">
    <property type="entry name" value="Bromodomain-like"/>
    <property type="match status" value="1"/>
</dbReference>
<dbReference type="PROSITE" id="PS50014">
    <property type="entry name" value="BROMODOMAIN_2"/>
    <property type="match status" value="1"/>
</dbReference>
<dbReference type="SUPFAM" id="SSF47370">
    <property type="entry name" value="Bromodomain"/>
    <property type="match status" value="1"/>
</dbReference>
<comment type="subcellular location">
    <subcellularLocation>
        <location evidence="1">Nucleus</location>
    </subcellularLocation>
</comment>
<keyword evidence="10" id="KW-1185">Reference proteome</keyword>
<dbReference type="AlphaFoldDB" id="A0A401S323"/>
<evidence type="ECO:0000256" key="5">
    <source>
        <dbReference type="ARBA" id="ARBA00023242"/>
    </source>
</evidence>
<evidence type="ECO:0000256" key="1">
    <source>
        <dbReference type="ARBA" id="ARBA00004123"/>
    </source>
</evidence>
<feature type="compositionally biased region" description="Basic and acidic residues" evidence="7">
    <location>
        <begin position="116"/>
        <end position="131"/>
    </location>
</feature>
<evidence type="ECO:0000256" key="6">
    <source>
        <dbReference type="PROSITE-ProRule" id="PRU00035"/>
    </source>
</evidence>
<feature type="compositionally biased region" description="Basic residues" evidence="7">
    <location>
        <begin position="83"/>
        <end position="93"/>
    </location>
</feature>